<dbReference type="Proteomes" id="UP000768646">
    <property type="component" value="Unassembled WGS sequence"/>
</dbReference>
<keyword evidence="2" id="KW-1185">Reference proteome</keyword>
<dbReference type="EMBL" id="JABTEG010000007">
    <property type="protein sequence ID" value="KAG4304641.1"/>
    <property type="molecule type" value="Genomic_DNA"/>
</dbReference>
<proteinExistence type="predicted"/>
<comment type="caution">
    <text evidence="1">The sequence shown here is derived from an EMBL/GenBank/DDBJ whole genome shotgun (WGS) entry which is preliminary data.</text>
</comment>
<accession>A0ACB7CAM2</accession>
<organism evidence="1 2">
    <name type="scientific">Pneumocystis oryctolagi</name>
    <dbReference type="NCBI Taxonomy" id="42067"/>
    <lineage>
        <taxon>Eukaryota</taxon>
        <taxon>Fungi</taxon>
        <taxon>Dikarya</taxon>
        <taxon>Ascomycota</taxon>
        <taxon>Taphrinomycotina</taxon>
        <taxon>Pneumocystomycetes</taxon>
        <taxon>Pneumocystaceae</taxon>
        <taxon>Pneumocystis</taxon>
    </lineage>
</organism>
<evidence type="ECO:0000313" key="2">
    <source>
        <dbReference type="Proteomes" id="UP000768646"/>
    </source>
</evidence>
<gene>
    <name evidence="1" type="ORF">PORY_002034</name>
</gene>
<sequence length="303" mass="35348">MATRNRTRLFIAYRQSCVHHPQRQEERWSLLGAVELAELSGLQPDWCGTREAVERLLLEIGEDREALERLYKKNLLPGFDDRRRDQDDMEQRFMRMTERLRKCQNLIKAVIPRHGATLTEIKMAKNVQIALANKIQTENAIFRKKQSINDLLLVELHKVHQNTYTSDFNTSVVNQDSSLESQDTNDSEKILQSPQRILNEAEIIYREKGIMDITKRMLELSDIFKEIQSIITSQGSILDCITTNIDDTAMHINNANKALTQCVYVTEYCKKLKELLDFDSYLNNSIDVKRCRHIHHLFNISKI</sequence>
<reference evidence="1 2" key="1">
    <citation type="journal article" date="2021" name="Commun. Biol.">
        <title>Genomic insights into the host specific adaptation of the Pneumocystis genus.</title>
        <authorList>
            <person name="Cisse O.H."/>
            <person name="Ma L."/>
            <person name="Dekker J.P."/>
            <person name="Khil P.P."/>
            <person name="Youn J.-H."/>
            <person name="Brenchley J.M."/>
            <person name="Blair R."/>
            <person name="Pahar B."/>
            <person name="Chabe M."/>
            <person name="Van Rompay K.K.A."/>
            <person name="Keesler R."/>
            <person name="Sukura A."/>
            <person name="Hirsch V."/>
            <person name="Kutty G."/>
            <person name="Liu Y."/>
            <person name="Peng L."/>
            <person name="Chen J."/>
            <person name="Song J."/>
            <person name="Weissenbacher-Lang C."/>
            <person name="Xu J."/>
            <person name="Upham N.S."/>
            <person name="Stajich J.E."/>
            <person name="Cuomo C.A."/>
            <person name="Cushion M.T."/>
            <person name="Kovacs J.A."/>
        </authorList>
    </citation>
    <scope>NUCLEOTIDE SEQUENCE [LARGE SCALE GENOMIC DNA]</scope>
    <source>
        <strain evidence="1 2">RABM</strain>
    </source>
</reference>
<name>A0ACB7CAM2_9ASCO</name>
<protein>
    <submittedName>
        <fullName evidence="1">Uncharacterized protein</fullName>
    </submittedName>
</protein>
<evidence type="ECO:0000313" key="1">
    <source>
        <dbReference type="EMBL" id="KAG4304641.1"/>
    </source>
</evidence>